<dbReference type="OrthoDB" id="9810452at2"/>
<organism evidence="1 2">
    <name type="scientific">Mitsuokella multacida</name>
    <dbReference type="NCBI Taxonomy" id="52226"/>
    <lineage>
        <taxon>Bacteria</taxon>
        <taxon>Bacillati</taxon>
        <taxon>Bacillota</taxon>
        <taxon>Negativicutes</taxon>
        <taxon>Selenomonadales</taxon>
        <taxon>Selenomonadaceae</taxon>
        <taxon>Mitsuokella</taxon>
    </lineage>
</organism>
<dbReference type="Pfam" id="PF08780">
    <property type="entry name" value="NTase_sub_bind"/>
    <property type="match status" value="1"/>
</dbReference>
<accession>A0A414NXF9</accession>
<comment type="caution">
    <text evidence="1">The sequence shown here is derived from an EMBL/GenBank/DDBJ whole genome shotgun (WGS) entry which is preliminary data.</text>
</comment>
<gene>
    <name evidence="1" type="ORF">DW674_04935</name>
</gene>
<dbReference type="SUPFAM" id="SSF81593">
    <property type="entry name" value="Nucleotidyltransferase substrate binding subunit/domain"/>
    <property type="match status" value="1"/>
</dbReference>
<sequence length="129" mass="15035">MKKYDNFCRALHNLKEIESRQPPYDTITQTGMVSLFEICFEQSWKAMKELLEYSGYGEHKIGSPRAIIKMAYQAGMIQDEDVWVDALHDRNNVAHSYNEAIALSIIRASKERYIAMFEALQQELAQNWL</sequence>
<dbReference type="EMBL" id="QRHE01000004">
    <property type="protein sequence ID" value="RHF52026.1"/>
    <property type="molecule type" value="Genomic_DNA"/>
</dbReference>
<name>A0A414NXF9_9FIRM</name>
<dbReference type="InterPro" id="IPR010235">
    <property type="entry name" value="HepT"/>
</dbReference>
<proteinExistence type="predicted"/>
<dbReference type="GO" id="GO:0016740">
    <property type="term" value="F:transferase activity"/>
    <property type="evidence" value="ECO:0007669"/>
    <property type="project" value="UniProtKB-KW"/>
</dbReference>
<evidence type="ECO:0000313" key="1">
    <source>
        <dbReference type="EMBL" id="RHF52026.1"/>
    </source>
</evidence>
<protein>
    <submittedName>
        <fullName evidence="1">Nucleotidyltransferase</fullName>
    </submittedName>
</protein>
<keyword evidence="1" id="KW-0808">Transferase</keyword>
<evidence type="ECO:0000313" key="2">
    <source>
        <dbReference type="Proteomes" id="UP000283442"/>
    </source>
</evidence>
<reference evidence="1 2" key="1">
    <citation type="submission" date="2018-08" db="EMBL/GenBank/DDBJ databases">
        <title>A genome reference for cultivated species of the human gut microbiota.</title>
        <authorList>
            <person name="Zou Y."/>
            <person name="Xue W."/>
            <person name="Luo G."/>
        </authorList>
    </citation>
    <scope>NUCLEOTIDE SEQUENCE [LARGE SCALE GENOMIC DNA]</scope>
    <source>
        <strain evidence="1 2">AM25-21AC</strain>
    </source>
</reference>
<dbReference type="AlphaFoldDB" id="A0A414NXF9"/>
<dbReference type="NCBIfam" id="TIGR01987">
    <property type="entry name" value="HI0074"/>
    <property type="match status" value="1"/>
</dbReference>
<dbReference type="Gene3D" id="1.20.120.330">
    <property type="entry name" value="Nucleotidyltransferases domain 2"/>
    <property type="match status" value="1"/>
</dbReference>
<dbReference type="RefSeq" id="WP_118175689.1">
    <property type="nucleotide sequence ID" value="NZ_CP195933.1"/>
</dbReference>
<dbReference type="Proteomes" id="UP000283442">
    <property type="component" value="Unassembled WGS sequence"/>
</dbReference>